<keyword evidence="6 8" id="KW-0560">Oxidoreductase</keyword>
<comment type="cofactor">
    <cofactor evidence="1 8">
        <name>FAD</name>
        <dbReference type="ChEBI" id="CHEBI:57692"/>
    </cofactor>
</comment>
<evidence type="ECO:0000256" key="5">
    <source>
        <dbReference type="ARBA" id="ARBA00022827"/>
    </source>
</evidence>
<reference evidence="9 10" key="1">
    <citation type="submission" date="2024-10" db="EMBL/GenBank/DDBJ databases">
        <authorList>
            <person name="Topkara A.R."/>
            <person name="Saygin H."/>
        </authorList>
    </citation>
    <scope>NUCLEOTIDE SEQUENCE [LARGE SCALE GENOMIC DNA]</scope>
    <source>
        <strain evidence="9 10">M3C6</strain>
    </source>
</reference>
<dbReference type="InterPro" id="IPR029041">
    <property type="entry name" value="FAD-linked_oxidoreductase-like"/>
</dbReference>
<dbReference type="EMBL" id="JBICRM010000036">
    <property type="protein sequence ID" value="MFG1709459.1"/>
    <property type="molecule type" value="Genomic_DNA"/>
</dbReference>
<dbReference type="PANTHER" id="PTHR45754:SF3">
    <property type="entry name" value="METHYLENETETRAHYDROFOLATE REDUCTASE (NADPH)"/>
    <property type="match status" value="1"/>
</dbReference>
<proteinExistence type="inferred from homology"/>
<evidence type="ECO:0000256" key="6">
    <source>
        <dbReference type="ARBA" id="ARBA00023002"/>
    </source>
</evidence>
<keyword evidence="10" id="KW-1185">Reference proteome</keyword>
<keyword evidence="5 8" id="KW-0274">FAD</keyword>
<evidence type="ECO:0000256" key="3">
    <source>
        <dbReference type="ARBA" id="ARBA00006743"/>
    </source>
</evidence>
<evidence type="ECO:0000313" key="10">
    <source>
        <dbReference type="Proteomes" id="UP001603978"/>
    </source>
</evidence>
<evidence type="ECO:0000313" key="9">
    <source>
        <dbReference type="EMBL" id="MFG1709459.1"/>
    </source>
</evidence>
<dbReference type="Pfam" id="PF02219">
    <property type="entry name" value="MTHFR"/>
    <property type="match status" value="1"/>
</dbReference>
<evidence type="ECO:0000256" key="7">
    <source>
        <dbReference type="ARBA" id="ARBA00048628"/>
    </source>
</evidence>
<evidence type="ECO:0000256" key="8">
    <source>
        <dbReference type="RuleBase" id="RU003862"/>
    </source>
</evidence>
<dbReference type="GO" id="GO:0004489">
    <property type="term" value="F:methylenetetrahydrofolate reductase [NAD(P)H] activity"/>
    <property type="evidence" value="ECO:0007669"/>
    <property type="project" value="UniProtKB-EC"/>
</dbReference>
<dbReference type="SUPFAM" id="SSF51730">
    <property type="entry name" value="FAD-linked oxidoreductase"/>
    <property type="match status" value="1"/>
</dbReference>
<evidence type="ECO:0000256" key="2">
    <source>
        <dbReference type="ARBA" id="ARBA00004777"/>
    </source>
</evidence>
<keyword evidence="4 8" id="KW-0285">Flavoprotein</keyword>
<dbReference type="RefSeq" id="WP_393174246.1">
    <property type="nucleotide sequence ID" value="NZ_JBICRM010000036.1"/>
</dbReference>
<gene>
    <name evidence="9" type="ORF">ACFLIM_40345</name>
</gene>
<dbReference type="PANTHER" id="PTHR45754">
    <property type="entry name" value="METHYLENETETRAHYDROFOLATE REDUCTASE"/>
    <property type="match status" value="1"/>
</dbReference>
<dbReference type="Proteomes" id="UP001603978">
    <property type="component" value="Unassembled WGS sequence"/>
</dbReference>
<comment type="caution">
    <text evidence="9">The sequence shown here is derived from an EMBL/GenBank/DDBJ whole genome shotgun (WGS) entry which is preliminary data.</text>
</comment>
<comment type="similarity">
    <text evidence="3 8">Belongs to the methylenetetrahydrofolate reductase family.</text>
</comment>
<organism evidence="9 10">
    <name type="scientific">Nonomuraea marmarensis</name>
    <dbReference type="NCBI Taxonomy" id="3351344"/>
    <lineage>
        <taxon>Bacteria</taxon>
        <taxon>Bacillati</taxon>
        <taxon>Actinomycetota</taxon>
        <taxon>Actinomycetes</taxon>
        <taxon>Streptosporangiales</taxon>
        <taxon>Streptosporangiaceae</taxon>
        <taxon>Nonomuraea</taxon>
    </lineage>
</organism>
<accession>A0ABW7APX1</accession>
<protein>
    <recommendedName>
        <fullName evidence="8">Methylenetetrahydrofolate reductase</fullName>
    </recommendedName>
</protein>
<evidence type="ECO:0000256" key="4">
    <source>
        <dbReference type="ARBA" id="ARBA00022630"/>
    </source>
</evidence>
<dbReference type="Gene3D" id="3.20.20.220">
    <property type="match status" value="1"/>
</dbReference>
<evidence type="ECO:0000256" key="1">
    <source>
        <dbReference type="ARBA" id="ARBA00001974"/>
    </source>
</evidence>
<comment type="pathway">
    <text evidence="2 8">One-carbon metabolism; tetrahydrofolate interconversion.</text>
</comment>
<name>A0ABW7APX1_9ACTN</name>
<dbReference type="InterPro" id="IPR003171">
    <property type="entry name" value="Mehydrof_redctse-like"/>
</dbReference>
<comment type="catalytic activity">
    <reaction evidence="7">
        <text>(6S)-5-methyl-5,6,7,8-tetrahydrofolate + NAD(+) = (6R)-5,10-methylene-5,6,7,8-tetrahydrofolate + NADH + H(+)</text>
        <dbReference type="Rhea" id="RHEA:19821"/>
        <dbReference type="ChEBI" id="CHEBI:15378"/>
        <dbReference type="ChEBI" id="CHEBI:15636"/>
        <dbReference type="ChEBI" id="CHEBI:18608"/>
        <dbReference type="ChEBI" id="CHEBI:57540"/>
        <dbReference type="ChEBI" id="CHEBI:57945"/>
        <dbReference type="EC" id="1.5.1.54"/>
    </reaction>
    <physiologicalReaction direction="right-to-left" evidence="7">
        <dbReference type="Rhea" id="RHEA:19823"/>
    </physiologicalReaction>
</comment>
<sequence>MLSQALNTISYEILPFKNAEESVLAHVPRTIALTIITTAARGLAPTLDLAQRLAGHGYSVSPHLAARLVKDERQLTDIVAQLRDAEVDGIFVIAGDVAEPAGRFPDALSLLEVLEATGHHFRRIGIAGYPEGHGGISQELIDRAIELKARYATHVVTQLCFHADTTTAWARQLKARGIELPIRVGLPGAVNRQKLVRISAGLGLGQSARFLKKQKSLLWRFFLPGGYSPNRLFERLAPRIPEPDNNLRGFHLFTFNELQQTESWRRTMLARIGETSAVRR</sequence>